<keyword evidence="4" id="KW-0677">Repeat</keyword>
<dbReference type="GO" id="GO:0046872">
    <property type="term" value="F:metal ion binding"/>
    <property type="evidence" value="ECO:0007669"/>
    <property type="project" value="UniProtKB-KW"/>
</dbReference>
<dbReference type="PANTHER" id="PTHR43724">
    <property type="entry name" value="PYRUVATE SYNTHASE SUBUNIT PORD"/>
    <property type="match status" value="1"/>
</dbReference>
<comment type="caution">
    <text evidence="8">The sequence shown here is derived from an EMBL/GenBank/DDBJ whole genome shotgun (WGS) entry which is preliminary data.</text>
</comment>
<organism evidence="8 9">
    <name type="scientific">candidate division WOR-3 bacterium</name>
    <dbReference type="NCBI Taxonomy" id="2052148"/>
    <lineage>
        <taxon>Bacteria</taxon>
        <taxon>Bacteria division WOR-3</taxon>
    </lineage>
</organism>
<keyword evidence="8" id="KW-0670">Pyruvate</keyword>
<dbReference type="Proteomes" id="UP000779900">
    <property type="component" value="Unassembled WGS sequence"/>
</dbReference>
<evidence type="ECO:0000256" key="6">
    <source>
        <dbReference type="ARBA" id="ARBA00023014"/>
    </source>
</evidence>
<keyword evidence="6" id="KW-0411">Iron-sulfur</keyword>
<dbReference type="AlphaFoldDB" id="A0A938BSY5"/>
<evidence type="ECO:0000313" key="8">
    <source>
        <dbReference type="EMBL" id="MBM3331047.1"/>
    </source>
</evidence>
<dbReference type="NCBIfam" id="TIGR02179">
    <property type="entry name" value="PorD_KorD"/>
    <property type="match status" value="1"/>
</dbReference>
<evidence type="ECO:0000256" key="5">
    <source>
        <dbReference type="ARBA" id="ARBA00023004"/>
    </source>
</evidence>
<dbReference type="PANTHER" id="PTHR43724:SF1">
    <property type="entry name" value="PYRUVATE SYNTHASE SUBUNIT PORD"/>
    <property type="match status" value="1"/>
</dbReference>
<feature type="domain" description="4Fe-4S ferredoxin-type" evidence="7">
    <location>
        <begin position="63"/>
        <end position="94"/>
    </location>
</feature>
<name>A0A938BSY5_UNCW3</name>
<keyword evidence="2" id="KW-0004">4Fe-4S</keyword>
<evidence type="ECO:0000256" key="1">
    <source>
        <dbReference type="ARBA" id="ARBA00001966"/>
    </source>
</evidence>
<dbReference type="GO" id="GO:0016625">
    <property type="term" value="F:oxidoreductase activity, acting on the aldehyde or oxo group of donors, iron-sulfur protein as acceptor"/>
    <property type="evidence" value="ECO:0007669"/>
    <property type="project" value="InterPro"/>
</dbReference>
<proteinExistence type="predicted"/>
<evidence type="ECO:0000259" key="7">
    <source>
        <dbReference type="PROSITE" id="PS51379"/>
    </source>
</evidence>
<evidence type="ECO:0000256" key="2">
    <source>
        <dbReference type="ARBA" id="ARBA00022485"/>
    </source>
</evidence>
<protein>
    <submittedName>
        <fullName evidence="8">Pyruvate synthase</fullName>
    </submittedName>
</protein>
<evidence type="ECO:0000313" key="9">
    <source>
        <dbReference type="Proteomes" id="UP000779900"/>
    </source>
</evidence>
<dbReference type="PROSITE" id="PS51379">
    <property type="entry name" value="4FE4S_FER_2"/>
    <property type="match status" value="2"/>
</dbReference>
<dbReference type="InterPro" id="IPR017900">
    <property type="entry name" value="4Fe4S_Fe_S_CS"/>
</dbReference>
<evidence type="ECO:0000256" key="3">
    <source>
        <dbReference type="ARBA" id="ARBA00022723"/>
    </source>
</evidence>
<gene>
    <name evidence="8" type="ORF">FJY68_04245</name>
</gene>
<keyword evidence="3" id="KW-0479">Metal-binding</keyword>
<dbReference type="PROSITE" id="PS00198">
    <property type="entry name" value="4FE4S_FER_1"/>
    <property type="match status" value="1"/>
</dbReference>
<comment type="cofactor">
    <cofactor evidence="1">
        <name>[4Fe-4S] cluster</name>
        <dbReference type="ChEBI" id="CHEBI:49883"/>
    </cofactor>
</comment>
<accession>A0A938BSY5</accession>
<dbReference type="GO" id="GO:0051539">
    <property type="term" value="F:4 iron, 4 sulfur cluster binding"/>
    <property type="evidence" value="ECO:0007669"/>
    <property type="project" value="UniProtKB-KW"/>
</dbReference>
<sequence length="96" mass="10674">MAKLKSWKELPCGAIIDDPKAVLENKTGAWRSQRPCWNAEKCINCLTCWIYCPDAAIIVKAGKMAGINYDYCKGCGICANVCPTKVQAITMEEERK</sequence>
<dbReference type="Gene3D" id="3.30.70.20">
    <property type="match status" value="2"/>
</dbReference>
<dbReference type="SUPFAM" id="SSF54862">
    <property type="entry name" value="4Fe-4S ferredoxins"/>
    <property type="match status" value="1"/>
</dbReference>
<dbReference type="Pfam" id="PF14697">
    <property type="entry name" value="Fer4_21"/>
    <property type="match status" value="1"/>
</dbReference>
<keyword evidence="5" id="KW-0408">Iron</keyword>
<dbReference type="InterPro" id="IPR011898">
    <property type="entry name" value="PorD_KorD"/>
</dbReference>
<dbReference type="EMBL" id="VGIR01000017">
    <property type="protein sequence ID" value="MBM3331047.1"/>
    <property type="molecule type" value="Genomic_DNA"/>
</dbReference>
<feature type="domain" description="4Fe-4S ferredoxin-type" evidence="7">
    <location>
        <begin position="33"/>
        <end position="62"/>
    </location>
</feature>
<evidence type="ECO:0000256" key="4">
    <source>
        <dbReference type="ARBA" id="ARBA00022737"/>
    </source>
</evidence>
<reference evidence="8" key="1">
    <citation type="submission" date="2019-03" db="EMBL/GenBank/DDBJ databases">
        <title>Lake Tanganyika Metagenome-Assembled Genomes (MAGs).</title>
        <authorList>
            <person name="Tran P."/>
        </authorList>
    </citation>
    <scope>NUCLEOTIDE SEQUENCE</scope>
    <source>
        <strain evidence="8">K_DeepCast_150m_m2_040</strain>
    </source>
</reference>
<dbReference type="InterPro" id="IPR017896">
    <property type="entry name" value="4Fe4S_Fe-S-bd"/>
</dbReference>